<reference evidence="9" key="1">
    <citation type="journal article" date="2016" name="Proc. Natl. Acad. Sci. U.S.A.">
        <title>Chromosome-level assembly of Arabidopsis thaliana Ler reveals the extent of translocation and inversion polymorphisms.</title>
        <authorList>
            <person name="Zapata L."/>
            <person name="Ding J."/>
            <person name="Willing E.M."/>
            <person name="Hartwig B."/>
            <person name="Bezdan D."/>
            <person name="Jiao W.B."/>
            <person name="Patel V."/>
            <person name="Velikkakam James G."/>
            <person name="Koornneef M."/>
            <person name="Ossowski S."/>
            <person name="Schneeberger K."/>
        </authorList>
    </citation>
    <scope>NUCLEOTIDE SEQUENCE [LARGE SCALE GENOMIC DNA]</scope>
    <source>
        <strain evidence="9">cv. Landsberg erecta</strain>
    </source>
</reference>
<organism evidence="8 9">
    <name type="scientific">Arabidopsis thaliana</name>
    <name type="common">Mouse-ear cress</name>
    <dbReference type="NCBI Taxonomy" id="3702"/>
    <lineage>
        <taxon>Eukaryota</taxon>
        <taxon>Viridiplantae</taxon>
        <taxon>Streptophyta</taxon>
        <taxon>Embryophyta</taxon>
        <taxon>Tracheophyta</taxon>
        <taxon>Spermatophyta</taxon>
        <taxon>Magnoliopsida</taxon>
        <taxon>eudicotyledons</taxon>
        <taxon>Gunneridae</taxon>
        <taxon>Pentapetalae</taxon>
        <taxon>rosids</taxon>
        <taxon>malvids</taxon>
        <taxon>Brassicales</taxon>
        <taxon>Brassicaceae</taxon>
        <taxon>Camelineae</taxon>
        <taxon>Arabidopsis</taxon>
    </lineage>
</organism>
<dbReference type="OrthoDB" id="1021055at2759"/>
<evidence type="ECO:0000313" key="8">
    <source>
        <dbReference type="EMBL" id="OAO96941.1"/>
    </source>
</evidence>
<dbReference type="GO" id="GO:0007165">
    <property type="term" value="P:signal transduction"/>
    <property type="evidence" value="ECO:0007669"/>
    <property type="project" value="InterPro"/>
</dbReference>
<accession>A0A178UW41</accession>
<dbReference type="Proteomes" id="UP000078284">
    <property type="component" value="Chromosome 4"/>
</dbReference>
<evidence type="ECO:0000256" key="3">
    <source>
        <dbReference type="ARBA" id="ARBA00022525"/>
    </source>
</evidence>
<dbReference type="OMA" id="GGVMNKP"/>
<protein>
    <submittedName>
        <fullName evidence="8">SCRL26</fullName>
    </submittedName>
</protein>
<dbReference type="KEGG" id="ath:AT4G22105"/>
<dbReference type="EMBL" id="LUHQ01000004">
    <property type="protein sequence ID" value="OAO96941.1"/>
    <property type="molecule type" value="Genomic_DNA"/>
</dbReference>
<dbReference type="PANTHER" id="PTHR34450:SF5">
    <property type="entry name" value="DEFENSIN-LIKE PROTEIN 229-RELATED"/>
    <property type="match status" value="1"/>
</dbReference>
<accession>A0A5S9XUP1</accession>
<dbReference type="AlphaFoldDB" id="A0A178UW41"/>
<sequence>MRSATFFLVSCVLMSFVLSHVKEVEAGLDPMAANLRVRKDIFIGGCGRDGNKTCMKDFVKKGGVMNKPISCECDNLGYEHLCRCNFS</sequence>
<comment type="subcellular location">
    <subcellularLocation>
        <location evidence="1">Secreted</location>
    </subcellularLocation>
</comment>
<dbReference type="GO" id="GO:0005576">
    <property type="term" value="C:extracellular region"/>
    <property type="evidence" value="ECO:0007669"/>
    <property type="project" value="UniProtKB-SubCell"/>
</dbReference>
<evidence type="ECO:0000256" key="5">
    <source>
        <dbReference type="ARBA" id="ARBA00023157"/>
    </source>
</evidence>
<evidence type="ECO:0000313" key="9">
    <source>
        <dbReference type="Proteomes" id="UP000078284"/>
    </source>
</evidence>
<keyword evidence="5" id="KW-1015">Disulfide bond</keyword>
<gene>
    <name evidence="8" type="ordered locus">AXX17_At4g25630</name>
    <name evidence="7" type="ORF">C24_LOCUS18822</name>
</gene>
<dbReference type="ExpressionAtlas" id="A0A178UW41">
    <property type="expression patterns" value="baseline and differential"/>
</dbReference>
<evidence type="ECO:0000256" key="6">
    <source>
        <dbReference type="SAM" id="SignalP"/>
    </source>
</evidence>
<evidence type="ECO:0000256" key="1">
    <source>
        <dbReference type="ARBA" id="ARBA00004613"/>
    </source>
</evidence>
<keyword evidence="3" id="KW-0964">Secreted</keyword>
<reference evidence="7 10" key="3">
    <citation type="submission" date="2019-12" db="EMBL/GenBank/DDBJ databases">
        <authorList>
            <person name="Jiao W.-B."/>
            <person name="Schneeberger K."/>
        </authorList>
    </citation>
    <scope>NUCLEOTIDE SEQUENCE [LARGE SCALE GENOMIC DNA]</scope>
    <source>
        <strain evidence="10">cv. C24</strain>
    </source>
</reference>
<feature type="signal peptide" evidence="6">
    <location>
        <begin position="1"/>
        <end position="19"/>
    </location>
</feature>
<keyword evidence="4 6" id="KW-0732">Signal</keyword>
<evidence type="ECO:0000313" key="7">
    <source>
        <dbReference type="EMBL" id="CAA0396087.1"/>
    </source>
</evidence>
<evidence type="ECO:0000256" key="4">
    <source>
        <dbReference type="ARBA" id="ARBA00022729"/>
    </source>
</evidence>
<evidence type="ECO:0000313" key="10">
    <source>
        <dbReference type="Proteomes" id="UP000434276"/>
    </source>
</evidence>
<feature type="chain" id="PRO_5038293446" evidence="6">
    <location>
        <begin position="20"/>
        <end position="87"/>
    </location>
</feature>
<dbReference type="SMR" id="A0A178UW41"/>
<reference evidence="8" key="2">
    <citation type="submission" date="2016-03" db="EMBL/GenBank/DDBJ databases">
        <title>Full-length assembly of Arabidopsis thaliana Ler reveals the complement of translocations and inversions.</title>
        <authorList>
            <person name="Zapata L."/>
            <person name="Schneeberger K."/>
            <person name="Ossowski S."/>
        </authorList>
    </citation>
    <scope>NUCLEOTIDE SEQUENCE [LARGE SCALE GENOMIC DNA]</scope>
    <source>
        <tissue evidence="8">Leaf</tissue>
    </source>
</reference>
<dbReference type="Proteomes" id="UP000434276">
    <property type="component" value="Unassembled WGS sequence"/>
</dbReference>
<evidence type="ECO:0000256" key="2">
    <source>
        <dbReference type="ARBA" id="ARBA00006722"/>
    </source>
</evidence>
<dbReference type="EMBL" id="CACSHJ010000095">
    <property type="protein sequence ID" value="CAA0396087.1"/>
    <property type="molecule type" value="Genomic_DNA"/>
</dbReference>
<dbReference type="Pfam" id="PF06876">
    <property type="entry name" value="SCRL"/>
    <property type="match status" value="1"/>
</dbReference>
<dbReference type="InterPro" id="IPR010682">
    <property type="entry name" value="SCRL"/>
</dbReference>
<dbReference type="PANTHER" id="PTHR34450">
    <property type="entry name" value="DEFENSIN-LIKE PROTEIN 245-RELATED"/>
    <property type="match status" value="1"/>
</dbReference>
<proteinExistence type="inferred from homology"/>
<comment type="similarity">
    <text evidence="2">Belongs to the DEFL family.</text>
</comment>
<name>A0A178UW41_ARATH</name>